<evidence type="ECO:0000313" key="2">
    <source>
        <dbReference type="EMBL" id="KAK4129160.1"/>
    </source>
</evidence>
<keyword evidence="3" id="KW-1185">Reference proteome</keyword>
<reference evidence="2" key="1">
    <citation type="journal article" date="2023" name="Mol. Phylogenet. Evol.">
        <title>Genome-scale phylogeny and comparative genomics of the fungal order Sordariales.</title>
        <authorList>
            <person name="Hensen N."/>
            <person name="Bonometti L."/>
            <person name="Westerberg I."/>
            <person name="Brannstrom I.O."/>
            <person name="Guillou S."/>
            <person name="Cros-Aarteil S."/>
            <person name="Calhoun S."/>
            <person name="Haridas S."/>
            <person name="Kuo A."/>
            <person name="Mondo S."/>
            <person name="Pangilinan J."/>
            <person name="Riley R."/>
            <person name="LaButti K."/>
            <person name="Andreopoulos B."/>
            <person name="Lipzen A."/>
            <person name="Chen C."/>
            <person name="Yan M."/>
            <person name="Daum C."/>
            <person name="Ng V."/>
            <person name="Clum A."/>
            <person name="Steindorff A."/>
            <person name="Ohm R.A."/>
            <person name="Martin F."/>
            <person name="Silar P."/>
            <person name="Natvig D.O."/>
            <person name="Lalanne C."/>
            <person name="Gautier V."/>
            <person name="Ament-Velasquez S.L."/>
            <person name="Kruys A."/>
            <person name="Hutchinson M.I."/>
            <person name="Powell A.J."/>
            <person name="Barry K."/>
            <person name="Miller A.N."/>
            <person name="Grigoriev I.V."/>
            <person name="Debuchy R."/>
            <person name="Gladieux P."/>
            <person name="Hiltunen Thoren M."/>
            <person name="Johannesson H."/>
        </authorList>
    </citation>
    <scope>NUCLEOTIDE SEQUENCE</scope>
    <source>
        <strain evidence="2">CBS 731.68</strain>
    </source>
</reference>
<feature type="compositionally biased region" description="Basic and acidic residues" evidence="1">
    <location>
        <begin position="100"/>
        <end position="111"/>
    </location>
</feature>
<dbReference type="RefSeq" id="XP_062652931.1">
    <property type="nucleotide sequence ID" value="XM_062789005.1"/>
</dbReference>
<dbReference type="EMBL" id="MU853223">
    <property type="protein sequence ID" value="KAK4129160.1"/>
    <property type="molecule type" value="Genomic_DNA"/>
</dbReference>
<dbReference type="AlphaFoldDB" id="A0AAN6UAR0"/>
<evidence type="ECO:0000313" key="3">
    <source>
        <dbReference type="Proteomes" id="UP001302602"/>
    </source>
</evidence>
<feature type="region of interest" description="Disordered" evidence="1">
    <location>
        <begin position="86"/>
        <end position="128"/>
    </location>
</feature>
<comment type="caution">
    <text evidence="2">The sequence shown here is derived from an EMBL/GenBank/DDBJ whole genome shotgun (WGS) entry which is preliminary data.</text>
</comment>
<name>A0AAN6UAR0_9PEZI</name>
<proteinExistence type="predicted"/>
<protein>
    <submittedName>
        <fullName evidence="2">Uncharacterized protein</fullName>
    </submittedName>
</protein>
<organism evidence="2 3">
    <name type="scientific">Parathielavia appendiculata</name>
    <dbReference type="NCBI Taxonomy" id="2587402"/>
    <lineage>
        <taxon>Eukaryota</taxon>
        <taxon>Fungi</taxon>
        <taxon>Dikarya</taxon>
        <taxon>Ascomycota</taxon>
        <taxon>Pezizomycotina</taxon>
        <taxon>Sordariomycetes</taxon>
        <taxon>Sordariomycetidae</taxon>
        <taxon>Sordariales</taxon>
        <taxon>Chaetomiaceae</taxon>
        <taxon>Parathielavia</taxon>
    </lineage>
</organism>
<evidence type="ECO:0000256" key="1">
    <source>
        <dbReference type="SAM" id="MobiDB-lite"/>
    </source>
</evidence>
<accession>A0AAN6UAR0</accession>
<gene>
    <name evidence="2" type="ORF">N657DRAFT_57396</name>
</gene>
<reference evidence="2" key="2">
    <citation type="submission" date="2023-05" db="EMBL/GenBank/DDBJ databases">
        <authorList>
            <consortium name="Lawrence Berkeley National Laboratory"/>
            <person name="Steindorff A."/>
            <person name="Hensen N."/>
            <person name="Bonometti L."/>
            <person name="Westerberg I."/>
            <person name="Brannstrom I.O."/>
            <person name="Guillou S."/>
            <person name="Cros-Aarteil S."/>
            <person name="Calhoun S."/>
            <person name="Haridas S."/>
            <person name="Kuo A."/>
            <person name="Mondo S."/>
            <person name="Pangilinan J."/>
            <person name="Riley R."/>
            <person name="Labutti K."/>
            <person name="Andreopoulos B."/>
            <person name="Lipzen A."/>
            <person name="Chen C."/>
            <person name="Yanf M."/>
            <person name="Daum C."/>
            <person name="Ng V."/>
            <person name="Clum A."/>
            <person name="Ohm R."/>
            <person name="Martin F."/>
            <person name="Silar P."/>
            <person name="Natvig D."/>
            <person name="Lalanne C."/>
            <person name="Gautier V."/>
            <person name="Ament-Velasquez S.L."/>
            <person name="Kruys A."/>
            <person name="Hutchinson M.I."/>
            <person name="Powell A.J."/>
            <person name="Barry K."/>
            <person name="Miller A.N."/>
            <person name="Grigoriev I.V."/>
            <person name="Debuchy R."/>
            <person name="Gladieux P."/>
            <person name="Thoren M.H."/>
            <person name="Johannesson H."/>
        </authorList>
    </citation>
    <scope>NUCLEOTIDE SEQUENCE</scope>
    <source>
        <strain evidence="2">CBS 731.68</strain>
    </source>
</reference>
<sequence>MITFEVSTSHRMAVTGGLGCCLAVSRALVICGGQTQLQSGPAELVTSQRVRRVLQCHIRKEATRRFGAKPDLRATICLEMIHGPVPLEMGPQGTSVSSWNERESLSDEGHVRSQRTGMAGKDQSQPTP</sequence>
<dbReference type="GeneID" id="87825775"/>
<dbReference type="Proteomes" id="UP001302602">
    <property type="component" value="Unassembled WGS sequence"/>
</dbReference>